<proteinExistence type="predicted"/>
<dbReference type="Proteomes" id="UP000054007">
    <property type="component" value="Unassembled WGS sequence"/>
</dbReference>
<dbReference type="Gene3D" id="3.30.710.10">
    <property type="entry name" value="Potassium Channel Kv1.1, Chain A"/>
    <property type="match status" value="1"/>
</dbReference>
<dbReference type="OrthoDB" id="2914220at2759"/>
<dbReference type="STRING" id="1314674.A0A0D7BKE6"/>
<gene>
    <name evidence="1" type="ORF">CYLTODRAFT_488363</name>
</gene>
<sequence length="324" mass="36232">MSQSSSKVVISEAPFHSKEGADLVLRSSDRVLFFVRKYFLTGASPFFLNLLADGTPEERHEGLPICPVSEESLTMRAILQLCHPYHIAPLTFLDTVDVAELVVSLRKYIMEDASKRLEHVVRDGCVSLTSSGQTLLKTSPLRVFALARILGLDDIVPLALHEVLYIPLDELEESPELEYISGRDYHRLVKYYTDCGRAAENVIPGHLVQETCGLSFGIGEPDAQRPHLVWAGVHLHVSRSWATAEYVADIQRMFRNQPMGNNLEAKPLIKLMDGTCGAVYKELQAHAEKALKALKEKIHMSIAKVKIPDFDARQPTMSSSLLRR</sequence>
<evidence type="ECO:0000313" key="2">
    <source>
        <dbReference type="Proteomes" id="UP000054007"/>
    </source>
</evidence>
<organism evidence="1 2">
    <name type="scientific">Cylindrobasidium torrendii FP15055 ss-10</name>
    <dbReference type="NCBI Taxonomy" id="1314674"/>
    <lineage>
        <taxon>Eukaryota</taxon>
        <taxon>Fungi</taxon>
        <taxon>Dikarya</taxon>
        <taxon>Basidiomycota</taxon>
        <taxon>Agaricomycotina</taxon>
        <taxon>Agaricomycetes</taxon>
        <taxon>Agaricomycetidae</taxon>
        <taxon>Agaricales</taxon>
        <taxon>Marasmiineae</taxon>
        <taxon>Physalacriaceae</taxon>
        <taxon>Cylindrobasidium</taxon>
    </lineage>
</organism>
<evidence type="ECO:0000313" key="1">
    <source>
        <dbReference type="EMBL" id="KIY70091.1"/>
    </source>
</evidence>
<name>A0A0D7BKE6_9AGAR</name>
<reference evidence="1 2" key="1">
    <citation type="journal article" date="2015" name="Fungal Genet. Biol.">
        <title>Evolution of novel wood decay mechanisms in Agaricales revealed by the genome sequences of Fistulina hepatica and Cylindrobasidium torrendii.</title>
        <authorList>
            <person name="Floudas D."/>
            <person name="Held B.W."/>
            <person name="Riley R."/>
            <person name="Nagy L.G."/>
            <person name="Koehler G."/>
            <person name="Ransdell A.S."/>
            <person name="Younus H."/>
            <person name="Chow J."/>
            <person name="Chiniquy J."/>
            <person name="Lipzen A."/>
            <person name="Tritt A."/>
            <person name="Sun H."/>
            <person name="Haridas S."/>
            <person name="LaButti K."/>
            <person name="Ohm R.A."/>
            <person name="Kues U."/>
            <person name="Blanchette R.A."/>
            <person name="Grigoriev I.V."/>
            <person name="Minto R.E."/>
            <person name="Hibbett D.S."/>
        </authorList>
    </citation>
    <scope>NUCLEOTIDE SEQUENCE [LARGE SCALE GENOMIC DNA]</scope>
    <source>
        <strain evidence="1 2">FP15055 ss-10</strain>
    </source>
</reference>
<dbReference type="EMBL" id="KN880473">
    <property type="protein sequence ID" value="KIY70091.1"/>
    <property type="molecule type" value="Genomic_DNA"/>
</dbReference>
<keyword evidence="2" id="KW-1185">Reference proteome</keyword>
<accession>A0A0D7BKE6</accession>
<evidence type="ECO:0008006" key="3">
    <source>
        <dbReference type="Google" id="ProtNLM"/>
    </source>
</evidence>
<dbReference type="InterPro" id="IPR011333">
    <property type="entry name" value="SKP1/BTB/POZ_sf"/>
</dbReference>
<dbReference type="AlphaFoldDB" id="A0A0D7BKE6"/>
<protein>
    <recommendedName>
        <fullName evidence="3">BTB domain-containing protein</fullName>
    </recommendedName>
</protein>